<evidence type="ECO:0000256" key="6">
    <source>
        <dbReference type="ARBA" id="ARBA00022806"/>
    </source>
</evidence>
<dbReference type="GO" id="GO:0005829">
    <property type="term" value="C:cytosol"/>
    <property type="evidence" value="ECO:0007669"/>
    <property type="project" value="TreeGrafter"/>
</dbReference>
<keyword evidence="6 15" id="KW-0347">Helicase</keyword>
<accession>A0A1N7K280</accession>
<dbReference type="PROSITE" id="PS51198">
    <property type="entry name" value="UVRD_HELICASE_ATP_BIND"/>
    <property type="match status" value="1"/>
</dbReference>
<organism evidence="18 19">
    <name type="scientific">Corynebacterium appendicis CIP 107643</name>
    <dbReference type="NCBI Taxonomy" id="1161099"/>
    <lineage>
        <taxon>Bacteria</taxon>
        <taxon>Bacillati</taxon>
        <taxon>Actinomycetota</taxon>
        <taxon>Actinomycetes</taxon>
        <taxon>Mycobacteriales</taxon>
        <taxon>Corynebacteriaceae</taxon>
        <taxon>Corynebacterium</taxon>
    </lineage>
</organism>
<feature type="domain" description="UvrD-like helicase C-terminal" evidence="17">
    <location>
        <begin position="288"/>
        <end position="587"/>
    </location>
</feature>
<dbReference type="Gene3D" id="1.10.486.10">
    <property type="entry name" value="PCRA, domain 4"/>
    <property type="match status" value="1"/>
</dbReference>
<dbReference type="GO" id="GO:0043138">
    <property type="term" value="F:3'-5' DNA helicase activity"/>
    <property type="evidence" value="ECO:0007669"/>
    <property type="project" value="UniProtKB-EC"/>
</dbReference>
<dbReference type="InterPro" id="IPR027417">
    <property type="entry name" value="P-loop_NTPase"/>
</dbReference>
<evidence type="ECO:0000256" key="7">
    <source>
        <dbReference type="ARBA" id="ARBA00022839"/>
    </source>
</evidence>
<evidence type="ECO:0000256" key="10">
    <source>
        <dbReference type="ARBA" id="ARBA00023204"/>
    </source>
</evidence>
<dbReference type="InterPro" id="IPR011604">
    <property type="entry name" value="PDDEXK-like_dom_sf"/>
</dbReference>
<proteinExistence type="inferred from homology"/>
<dbReference type="PANTHER" id="PTHR11070">
    <property type="entry name" value="UVRD / RECB / PCRA DNA HELICASE FAMILY MEMBER"/>
    <property type="match status" value="1"/>
</dbReference>
<keyword evidence="19" id="KW-1185">Reference proteome</keyword>
<dbReference type="EMBL" id="FTOF01000013">
    <property type="protein sequence ID" value="SIS55715.1"/>
    <property type="molecule type" value="Genomic_DNA"/>
</dbReference>
<keyword evidence="4" id="KW-0227">DNA damage</keyword>
<keyword evidence="9" id="KW-0238">DNA-binding</keyword>
<dbReference type="Pfam" id="PF13361">
    <property type="entry name" value="UvrD_C"/>
    <property type="match status" value="1"/>
</dbReference>
<dbReference type="PROSITE" id="PS51217">
    <property type="entry name" value="UVRD_HELICASE_CTER"/>
    <property type="match status" value="1"/>
</dbReference>
<evidence type="ECO:0000313" key="18">
    <source>
        <dbReference type="EMBL" id="SIS55715.1"/>
    </source>
</evidence>
<evidence type="ECO:0000259" key="17">
    <source>
        <dbReference type="PROSITE" id="PS51217"/>
    </source>
</evidence>
<comment type="similarity">
    <text evidence="1">Belongs to the helicase family. UvrD subfamily.</text>
</comment>
<evidence type="ECO:0000256" key="5">
    <source>
        <dbReference type="ARBA" id="ARBA00022801"/>
    </source>
</evidence>
<sequence>MTQPNETHIAGVALPPHPQAYLVARERTVEERSWPVERPTRGTFKVTGAAGSGVTSFLIDTAVKKIRSGADPAGVVFLTASKESGARVRAELSDRLAASGFVADEPIVRSIHSLAFALVRLGDEDQGEGAELEPIRLISGAEQDFAVRELLQGHAADGGGTWPEELSPALPMVGFARQLRDFLLRAVERTLTPEDLREMGRRHGIPVWSAAGDFLAEYQDVMALYGARSYSASELVASAVRAPLPRTWHTVIVDDAQHLDPASGQLVRQLAQDAELTVIGGDEQQSVFRFRGASPLFFRGLDHDGSVELIDLGATKRRPEAEADIAPSAAVNHAAVVDRLRRWHLEEGVAWRDMSVVVRSVGMIESLRRALLQAGVPVAVNPTDVVLAEQRIVAAMLLGLKALTEPLSMAQWRELLLGPVGGTDPVTLRRLLRGLRRWKPDTRAEVTLSELLALEGELPDFGAVLTQRELDILNRIRGVLDAGRKAMREGGSVEEILWEVWSATKLADSFMAIALRGGAAGSQADRDLDAMMALFDAAGDFTERRPSATVESFISHIEEQELPTGVRDRRTATPDAVPLLTAHGAAGREFARVIVSGVQELSWPTLSETGTLMRQEDLVDLVDEDIDPATPVSHIADRLKEERHLFHLAVSRATDRIVVTAVHSEDGDEVVEPSRFVDEFAAEFGIVPQEIAAAPVTAQERVAREGAEVPALFDSVGGDSDELRAEGSSVRVLAVEDIVAELRRALRDEGSSEQTRLQAARQLARLAEAGIVAADPGQWWGTTEASISEPLEPPKRLSPSRIEGLLECPMRGVLEREIAPAANDAMTRGTLIHYFFEALGNGVDRELARADTIEAYRALFAVPPWKEANDLAEFTAVLDRCGEWIDSTRGTFSQLGVEVPVHVEVSPGLAIGGRIDRLEREGTADGDGPVQVVDLKTGKTATSQKKVDEHPQLMSYQLALSRGVFRDGGIYTAAEEEKPLEVGGGTLFFPATNAKKPTVRTQAPKDAEQLAEFAELIRPLVDEMTGPTLRAVTGDHCSFCQLKSICPAQPEGEVTTRG</sequence>
<evidence type="ECO:0000256" key="15">
    <source>
        <dbReference type="PROSITE-ProRule" id="PRU00560"/>
    </source>
</evidence>
<dbReference type="Gene3D" id="3.40.50.300">
    <property type="entry name" value="P-loop containing nucleotide triphosphate hydrolases"/>
    <property type="match status" value="2"/>
</dbReference>
<name>A0A1N7K280_9CORY</name>
<reference evidence="19" key="1">
    <citation type="submission" date="2017-01" db="EMBL/GenBank/DDBJ databases">
        <authorList>
            <person name="Varghese N."/>
            <person name="Submissions S."/>
        </authorList>
    </citation>
    <scope>NUCLEOTIDE SEQUENCE [LARGE SCALE GENOMIC DNA]</scope>
    <source>
        <strain evidence="19">DSM 44531</strain>
    </source>
</reference>
<protein>
    <recommendedName>
        <fullName evidence="13">DNA 3'-5' helicase</fullName>
        <ecNumber evidence="13">5.6.2.4</ecNumber>
    </recommendedName>
</protein>
<comment type="catalytic activity">
    <reaction evidence="14">
        <text>ATP + H2O = ADP + phosphate + H(+)</text>
        <dbReference type="Rhea" id="RHEA:13065"/>
        <dbReference type="ChEBI" id="CHEBI:15377"/>
        <dbReference type="ChEBI" id="CHEBI:15378"/>
        <dbReference type="ChEBI" id="CHEBI:30616"/>
        <dbReference type="ChEBI" id="CHEBI:43474"/>
        <dbReference type="ChEBI" id="CHEBI:456216"/>
        <dbReference type="EC" id="5.6.2.4"/>
    </reaction>
</comment>
<evidence type="ECO:0000256" key="8">
    <source>
        <dbReference type="ARBA" id="ARBA00022840"/>
    </source>
</evidence>
<evidence type="ECO:0000256" key="12">
    <source>
        <dbReference type="ARBA" id="ARBA00034617"/>
    </source>
</evidence>
<dbReference type="EC" id="5.6.2.4" evidence="13"/>
<evidence type="ECO:0000256" key="14">
    <source>
        <dbReference type="ARBA" id="ARBA00048988"/>
    </source>
</evidence>
<evidence type="ECO:0000313" key="19">
    <source>
        <dbReference type="Proteomes" id="UP000186292"/>
    </source>
</evidence>
<dbReference type="Pfam" id="PF12705">
    <property type="entry name" value="PDDEXK_1"/>
    <property type="match status" value="1"/>
</dbReference>
<keyword evidence="5 15" id="KW-0378">Hydrolase</keyword>
<feature type="domain" description="UvrD-like helicase ATP-binding" evidence="16">
    <location>
        <begin position="27"/>
        <end position="319"/>
    </location>
</feature>
<dbReference type="OrthoDB" id="5240387at2"/>
<dbReference type="InterPro" id="IPR000212">
    <property type="entry name" value="DNA_helicase_UvrD/REP"/>
</dbReference>
<keyword evidence="3 15" id="KW-0547">Nucleotide-binding</keyword>
<dbReference type="InterPro" id="IPR014016">
    <property type="entry name" value="UvrD-like_ATP-bd"/>
</dbReference>
<dbReference type="InterPro" id="IPR038726">
    <property type="entry name" value="PDDEXK_AddAB-type"/>
</dbReference>
<dbReference type="Pfam" id="PF00580">
    <property type="entry name" value="UvrD-helicase"/>
    <property type="match status" value="1"/>
</dbReference>
<evidence type="ECO:0000256" key="13">
    <source>
        <dbReference type="ARBA" id="ARBA00034808"/>
    </source>
</evidence>
<evidence type="ECO:0000256" key="4">
    <source>
        <dbReference type="ARBA" id="ARBA00022763"/>
    </source>
</evidence>
<evidence type="ECO:0000256" key="11">
    <source>
        <dbReference type="ARBA" id="ARBA00023235"/>
    </source>
</evidence>
<evidence type="ECO:0000256" key="3">
    <source>
        <dbReference type="ARBA" id="ARBA00022741"/>
    </source>
</evidence>
<dbReference type="Gene3D" id="3.90.320.10">
    <property type="match status" value="1"/>
</dbReference>
<keyword evidence="8 15" id="KW-0067">ATP-binding</keyword>
<keyword evidence="10" id="KW-0234">DNA repair</keyword>
<evidence type="ECO:0000256" key="2">
    <source>
        <dbReference type="ARBA" id="ARBA00022722"/>
    </source>
</evidence>
<dbReference type="STRING" id="1161099.SAMN05444817_11342"/>
<evidence type="ECO:0000256" key="1">
    <source>
        <dbReference type="ARBA" id="ARBA00009922"/>
    </source>
</evidence>
<dbReference type="InterPro" id="IPR013986">
    <property type="entry name" value="DExx_box_DNA_helicase_dom_sf"/>
</dbReference>
<feature type="binding site" evidence="15">
    <location>
        <begin position="48"/>
        <end position="55"/>
    </location>
    <ligand>
        <name>ATP</name>
        <dbReference type="ChEBI" id="CHEBI:30616"/>
    </ligand>
</feature>
<evidence type="ECO:0000256" key="9">
    <source>
        <dbReference type="ARBA" id="ARBA00023125"/>
    </source>
</evidence>
<gene>
    <name evidence="18" type="ORF">SAMN05444817_11342</name>
</gene>
<dbReference type="GO" id="GO:0000725">
    <property type="term" value="P:recombinational repair"/>
    <property type="evidence" value="ECO:0007669"/>
    <property type="project" value="TreeGrafter"/>
</dbReference>
<dbReference type="SUPFAM" id="SSF52540">
    <property type="entry name" value="P-loop containing nucleoside triphosphate hydrolases"/>
    <property type="match status" value="1"/>
</dbReference>
<dbReference type="GO" id="GO:0003677">
    <property type="term" value="F:DNA binding"/>
    <property type="evidence" value="ECO:0007669"/>
    <property type="project" value="UniProtKB-KW"/>
</dbReference>
<dbReference type="Proteomes" id="UP000186292">
    <property type="component" value="Unassembled WGS sequence"/>
</dbReference>
<comment type="catalytic activity">
    <reaction evidence="12">
        <text>Couples ATP hydrolysis with the unwinding of duplex DNA by translocating in the 3'-5' direction.</text>
        <dbReference type="EC" id="5.6.2.4"/>
    </reaction>
</comment>
<dbReference type="GO" id="GO:0033202">
    <property type="term" value="C:DNA helicase complex"/>
    <property type="evidence" value="ECO:0007669"/>
    <property type="project" value="TreeGrafter"/>
</dbReference>
<dbReference type="GO" id="GO:0005524">
    <property type="term" value="F:ATP binding"/>
    <property type="evidence" value="ECO:0007669"/>
    <property type="project" value="UniProtKB-UniRule"/>
</dbReference>
<evidence type="ECO:0000259" key="16">
    <source>
        <dbReference type="PROSITE" id="PS51198"/>
    </source>
</evidence>
<dbReference type="GO" id="GO:0004527">
    <property type="term" value="F:exonuclease activity"/>
    <property type="evidence" value="ECO:0007669"/>
    <property type="project" value="UniProtKB-KW"/>
</dbReference>
<keyword evidence="2" id="KW-0540">Nuclease</keyword>
<dbReference type="RefSeq" id="WP_076599817.1">
    <property type="nucleotide sequence ID" value="NZ_CP046976.1"/>
</dbReference>
<keyword evidence="7" id="KW-0269">Exonuclease</keyword>
<dbReference type="AlphaFoldDB" id="A0A1N7K280"/>
<dbReference type="InterPro" id="IPR014017">
    <property type="entry name" value="DNA_helicase_UvrD-like_C"/>
</dbReference>
<dbReference type="PANTHER" id="PTHR11070:SF59">
    <property type="entry name" value="DNA 3'-5' HELICASE"/>
    <property type="match status" value="1"/>
</dbReference>
<dbReference type="Gene3D" id="1.10.10.160">
    <property type="match status" value="1"/>
</dbReference>
<keyword evidence="11" id="KW-0413">Isomerase</keyword>